<dbReference type="WBParaSite" id="MBELARI_LOCUS6591">
    <property type="protein sequence ID" value="MBELARI_LOCUS6591"/>
    <property type="gene ID" value="MBELARI_LOCUS6591"/>
</dbReference>
<evidence type="ECO:0000256" key="1">
    <source>
        <dbReference type="SAM" id="Coils"/>
    </source>
</evidence>
<protein>
    <submittedName>
        <fullName evidence="4">Uncharacterized protein</fullName>
    </submittedName>
</protein>
<keyword evidence="3" id="KW-1185">Reference proteome</keyword>
<keyword evidence="1" id="KW-0175">Coiled coil</keyword>
<evidence type="ECO:0000313" key="4">
    <source>
        <dbReference type="WBParaSite" id="MBELARI_LOCUS6591"/>
    </source>
</evidence>
<feature type="coiled-coil region" evidence="1">
    <location>
        <begin position="32"/>
        <end position="66"/>
    </location>
</feature>
<evidence type="ECO:0000256" key="2">
    <source>
        <dbReference type="SAM" id="MobiDB-lite"/>
    </source>
</evidence>
<dbReference type="AlphaFoldDB" id="A0AAF3FHN5"/>
<sequence>MASNKRKKKDNSDEESDRGYWEKECLKTDVQLKEVNEELVEIAAKNRRLEMQLKHVNDELLRSKSELSARGVIEWLERKQDFMMPASIRRGKEASN</sequence>
<feature type="region of interest" description="Disordered" evidence="2">
    <location>
        <begin position="1"/>
        <end position="20"/>
    </location>
</feature>
<organism evidence="3 4">
    <name type="scientific">Mesorhabditis belari</name>
    <dbReference type="NCBI Taxonomy" id="2138241"/>
    <lineage>
        <taxon>Eukaryota</taxon>
        <taxon>Metazoa</taxon>
        <taxon>Ecdysozoa</taxon>
        <taxon>Nematoda</taxon>
        <taxon>Chromadorea</taxon>
        <taxon>Rhabditida</taxon>
        <taxon>Rhabditina</taxon>
        <taxon>Rhabditomorpha</taxon>
        <taxon>Rhabditoidea</taxon>
        <taxon>Rhabditidae</taxon>
        <taxon>Mesorhabditinae</taxon>
        <taxon>Mesorhabditis</taxon>
    </lineage>
</organism>
<reference evidence="4" key="1">
    <citation type="submission" date="2024-02" db="UniProtKB">
        <authorList>
            <consortium name="WormBaseParasite"/>
        </authorList>
    </citation>
    <scope>IDENTIFICATION</scope>
</reference>
<name>A0AAF3FHN5_9BILA</name>
<evidence type="ECO:0000313" key="3">
    <source>
        <dbReference type="Proteomes" id="UP000887575"/>
    </source>
</evidence>
<proteinExistence type="predicted"/>
<accession>A0AAF3FHN5</accession>
<dbReference type="Proteomes" id="UP000887575">
    <property type="component" value="Unassembled WGS sequence"/>
</dbReference>